<protein>
    <submittedName>
        <fullName evidence="1">Uncharacterized protein</fullName>
    </submittedName>
</protein>
<reference evidence="1" key="1">
    <citation type="journal article" date="2019" name="MBio">
        <title>Virus Genomes from Deep Sea Sediments Expand the Ocean Megavirome and Support Independent Origins of Viral Gigantism.</title>
        <authorList>
            <person name="Backstrom D."/>
            <person name="Yutin N."/>
            <person name="Jorgensen S.L."/>
            <person name="Dharamshi J."/>
            <person name="Homa F."/>
            <person name="Zaremba-Niedwiedzka K."/>
            <person name="Spang A."/>
            <person name="Wolf Y.I."/>
            <person name="Koonin E.V."/>
            <person name="Ettema T.J."/>
        </authorList>
    </citation>
    <scope>NUCLEOTIDE SEQUENCE</scope>
</reference>
<accession>A0A481YU85</accession>
<sequence length="133" mass="14748">MTCPANAGRLATDIYGRPVNKNTLDLRDAACSHYTGIPAARFMQFETNHRPHLPICAAGLRGAADFQGHGRDVMPQNLYADVATPFRGNFVRTFGTPNEASPEGMPRHAHRPYHRRVQPWGGSMHATDVRIQL</sequence>
<organism evidence="1">
    <name type="scientific">Marseillevirus LCMAC103</name>
    <dbReference type="NCBI Taxonomy" id="2506604"/>
    <lineage>
        <taxon>Viruses</taxon>
        <taxon>Varidnaviria</taxon>
        <taxon>Bamfordvirae</taxon>
        <taxon>Nucleocytoviricota</taxon>
        <taxon>Megaviricetes</taxon>
        <taxon>Pimascovirales</taxon>
        <taxon>Pimascovirales incertae sedis</taxon>
        <taxon>Marseilleviridae</taxon>
    </lineage>
</organism>
<dbReference type="EMBL" id="MK500337">
    <property type="protein sequence ID" value="QBK86863.1"/>
    <property type="molecule type" value="Genomic_DNA"/>
</dbReference>
<name>A0A481YU85_9VIRU</name>
<evidence type="ECO:0000313" key="1">
    <source>
        <dbReference type="EMBL" id="QBK86863.1"/>
    </source>
</evidence>
<proteinExistence type="predicted"/>
<gene>
    <name evidence="1" type="ORF">LCMAC103_02010</name>
</gene>